<accession>A0ABX8Y8K6</accession>
<dbReference type="PANTHER" id="PTHR39178:SF1">
    <property type="entry name" value="RIBOSOMAL-PROCESSING CYSTEINE PROTEASE PRP"/>
    <property type="match status" value="1"/>
</dbReference>
<organism evidence="7 8">
    <name type="scientific">Aneurinibacillus thermoaerophilus</name>
    <dbReference type="NCBI Taxonomy" id="143495"/>
    <lineage>
        <taxon>Bacteria</taxon>
        <taxon>Bacillati</taxon>
        <taxon>Bacillota</taxon>
        <taxon>Bacilli</taxon>
        <taxon>Bacillales</taxon>
        <taxon>Paenibacillaceae</taxon>
        <taxon>Aneurinibacillus group</taxon>
        <taxon>Aneurinibacillus</taxon>
    </lineage>
</organism>
<evidence type="ECO:0000256" key="2">
    <source>
        <dbReference type="ARBA" id="ARBA00022670"/>
    </source>
</evidence>
<dbReference type="SUPFAM" id="SSF118010">
    <property type="entry name" value="TM1457-like"/>
    <property type="match status" value="1"/>
</dbReference>
<keyword evidence="3" id="KW-0378">Hydrolase</keyword>
<sequence>MIHITAEMANGQMKVEAVGHANYAEHGKDIVCAAVSAIMQTALLGLQAIAEQYPEHVSLKVTEKKGESKDEEILDV</sequence>
<dbReference type="EMBL" id="CP080764">
    <property type="protein sequence ID" value="QYY41469.1"/>
    <property type="molecule type" value="Genomic_DNA"/>
</dbReference>
<dbReference type="InterPro" id="IPR007422">
    <property type="entry name" value="Peptidase_Prp"/>
</dbReference>
<evidence type="ECO:0000256" key="1">
    <source>
        <dbReference type="ARBA" id="ARBA00022517"/>
    </source>
</evidence>
<evidence type="ECO:0000256" key="3">
    <source>
        <dbReference type="ARBA" id="ARBA00022801"/>
    </source>
</evidence>
<evidence type="ECO:0000313" key="8">
    <source>
        <dbReference type="Proteomes" id="UP000826616"/>
    </source>
</evidence>
<gene>
    <name evidence="7" type="ORF">K3F53_11010</name>
</gene>
<dbReference type="GO" id="GO:0006508">
    <property type="term" value="P:proteolysis"/>
    <property type="evidence" value="ECO:0007669"/>
    <property type="project" value="UniProtKB-KW"/>
</dbReference>
<evidence type="ECO:0000256" key="4">
    <source>
        <dbReference type="ARBA" id="ARBA00022807"/>
    </source>
</evidence>
<evidence type="ECO:0000256" key="5">
    <source>
        <dbReference type="ARBA" id="ARBA00044503"/>
    </source>
</evidence>
<dbReference type="PANTHER" id="PTHR39178">
    <property type="entry name" value="HYPOTHETICAL RIBOSOME-ASSOCIATED PROTEIN"/>
    <property type="match status" value="1"/>
</dbReference>
<comment type="similarity">
    <text evidence="5">Belongs to the Prp family.</text>
</comment>
<reference evidence="7 8" key="1">
    <citation type="submission" date="2021-08" db="EMBL/GenBank/DDBJ databases">
        <title>Complete genome sequence of the strain Aneurinibacillus thermoaerophilus CCM 8960.</title>
        <authorList>
            <person name="Musilova J."/>
            <person name="Kourilova X."/>
            <person name="Pernicova I."/>
            <person name="Bezdicek M."/>
            <person name="Lengerova M."/>
            <person name="Obruca S."/>
            <person name="Sedlar K."/>
        </authorList>
    </citation>
    <scope>NUCLEOTIDE SEQUENCE [LARGE SCALE GENOMIC DNA]</scope>
    <source>
        <strain evidence="7 8">CCM 8960</strain>
    </source>
</reference>
<name>A0ABX8Y8K6_ANETH</name>
<dbReference type="Pfam" id="PF04327">
    <property type="entry name" value="Peptidase_Prp"/>
    <property type="match status" value="1"/>
</dbReference>
<dbReference type="RefSeq" id="WP_220558969.1">
    <property type="nucleotide sequence ID" value="NZ_CP080764.1"/>
</dbReference>
<dbReference type="CDD" id="cd16332">
    <property type="entry name" value="Prp-like"/>
    <property type="match status" value="1"/>
</dbReference>
<dbReference type="Proteomes" id="UP000826616">
    <property type="component" value="Chromosome"/>
</dbReference>
<evidence type="ECO:0000256" key="6">
    <source>
        <dbReference type="ARBA" id="ARBA00044538"/>
    </source>
</evidence>
<keyword evidence="1" id="KW-0690">Ribosome biogenesis</keyword>
<keyword evidence="4" id="KW-0788">Thiol protease</keyword>
<dbReference type="GO" id="GO:0008233">
    <property type="term" value="F:peptidase activity"/>
    <property type="evidence" value="ECO:0007669"/>
    <property type="project" value="UniProtKB-KW"/>
</dbReference>
<dbReference type="InterPro" id="IPR036764">
    <property type="entry name" value="Peptidase_Prp_sf"/>
</dbReference>
<dbReference type="Gene3D" id="3.30.70.1490">
    <property type="entry name" value="Cysteine protease Prp"/>
    <property type="match status" value="1"/>
</dbReference>
<protein>
    <recommendedName>
        <fullName evidence="6">Ribosomal processing cysteine protease Prp</fullName>
    </recommendedName>
</protein>
<proteinExistence type="inferred from homology"/>
<dbReference type="GeneID" id="97141900"/>
<keyword evidence="8" id="KW-1185">Reference proteome</keyword>
<evidence type="ECO:0000313" key="7">
    <source>
        <dbReference type="EMBL" id="QYY41469.1"/>
    </source>
</evidence>
<keyword evidence="2 7" id="KW-0645">Protease</keyword>